<feature type="transmembrane region" description="Helical" evidence="1">
    <location>
        <begin position="63"/>
        <end position="83"/>
    </location>
</feature>
<gene>
    <name evidence="2" type="ordered locus">pQBR0085</name>
</gene>
<keyword evidence="1" id="KW-1133">Transmembrane helix</keyword>
<evidence type="ECO:0000313" key="2">
    <source>
        <dbReference type="EMBL" id="CAM96117.1"/>
    </source>
</evidence>
<keyword evidence="1 2" id="KW-0812">Transmembrane</keyword>
<dbReference type="Proteomes" id="UP000002332">
    <property type="component" value="Plasmid pQBR103"/>
</dbReference>
<sequence length="206" mass="21960">MDRFIEISLSYPVIIFSFVLCVAVIYWVVAIFGIADVESHNVDADGAFDGLGGLLMKAGLDGVPLTIAFTLVSLFAWLTIYLADIYLLGHIAPGIMLVVAGIVASVVATVAGMFVAGFLLKPMRPLFKKIGAPTAKSIIGHIATVRSGSVTDNDGVAILEDGGASMILNVRTMNGATFLRGDRVALLEYQAEKNCYIVIGEDDFNR</sequence>
<reference evidence="2 3" key="1">
    <citation type="journal article" date="2007" name="ISME J.">
        <title>Sequence-based analysis of pQBR103; a representative of a unique, transfer-proficient mega plasmid resident in the microbial community of sugar beet.</title>
        <authorList>
            <person name="Tett A."/>
            <person name="Spiers A.J."/>
            <person name="Crossman L.C."/>
            <person name="Ager D."/>
            <person name="Ciric L."/>
            <person name="Dow J.M."/>
            <person name="Fry J.C."/>
            <person name="Harris D."/>
            <person name="Lilley A."/>
            <person name="Oliver A."/>
            <person name="Parkhill J."/>
            <person name="Quail M.A."/>
            <person name="Rainey P.B."/>
            <person name="Saunders N.J."/>
            <person name="Seeger K."/>
            <person name="Snyder L.A.S."/>
            <person name="Squares R."/>
            <person name="Thomas C.M."/>
            <person name="Turner S.L."/>
            <person name="Zhang X.-X."/>
            <person name="Field D."/>
            <person name="Bailey M.J."/>
        </authorList>
    </citation>
    <scope>NUCLEOTIDE SEQUENCE [LARGE SCALE GENOMIC DNA]</scope>
    <source>
        <strain evidence="2 3">SBW25</strain>
    </source>
</reference>
<evidence type="ECO:0000256" key="1">
    <source>
        <dbReference type="SAM" id="Phobius"/>
    </source>
</evidence>
<dbReference type="EMBL" id="AM235768">
    <property type="protein sequence ID" value="CAM96117.1"/>
    <property type="molecule type" value="Genomic_DNA"/>
</dbReference>
<accession>A4V7I0</accession>
<geneLocation type="plasmid" evidence="2 3">
    <name>pQBR103</name>
</geneLocation>
<dbReference type="PATRIC" id="fig|216595.4.peg.53"/>
<proteinExistence type="predicted"/>
<keyword evidence="2" id="KW-0614">Plasmid</keyword>
<feature type="transmembrane region" description="Helical" evidence="1">
    <location>
        <begin position="12"/>
        <end position="35"/>
    </location>
</feature>
<protein>
    <submittedName>
        <fullName evidence="2">Transmembrane protein</fullName>
    </submittedName>
</protein>
<dbReference type="AlphaFoldDB" id="A4V7I0"/>
<name>A4V7I0_PSEFS</name>
<organism evidence="2 3">
    <name type="scientific">Pseudomonas fluorescens (strain SBW25)</name>
    <dbReference type="NCBI Taxonomy" id="216595"/>
    <lineage>
        <taxon>Bacteria</taxon>
        <taxon>Pseudomonadati</taxon>
        <taxon>Pseudomonadota</taxon>
        <taxon>Gammaproteobacteria</taxon>
        <taxon>Pseudomonadales</taxon>
        <taxon>Pseudomonadaceae</taxon>
        <taxon>Pseudomonas</taxon>
    </lineage>
</organism>
<feature type="transmembrane region" description="Helical" evidence="1">
    <location>
        <begin position="95"/>
        <end position="120"/>
    </location>
</feature>
<keyword evidence="1" id="KW-0472">Membrane</keyword>
<evidence type="ECO:0000313" key="3">
    <source>
        <dbReference type="Proteomes" id="UP000002332"/>
    </source>
</evidence>